<dbReference type="AlphaFoldDB" id="A0A1G7DGX3"/>
<evidence type="ECO:0000256" key="2">
    <source>
        <dbReference type="ARBA" id="ARBA00023015"/>
    </source>
</evidence>
<dbReference type="GO" id="GO:0003700">
    <property type="term" value="F:DNA-binding transcription factor activity"/>
    <property type="evidence" value="ECO:0007669"/>
    <property type="project" value="InterPro"/>
</dbReference>
<feature type="domain" description="HTH lysR-type" evidence="5">
    <location>
        <begin position="10"/>
        <end position="67"/>
    </location>
</feature>
<keyword evidence="4" id="KW-0804">Transcription</keyword>
<organism evidence="6 7">
    <name type="scientific">Auraticoccus monumenti</name>
    <dbReference type="NCBI Taxonomy" id="675864"/>
    <lineage>
        <taxon>Bacteria</taxon>
        <taxon>Bacillati</taxon>
        <taxon>Actinomycetota</taxon>
        <taxon>Actinomycetes</taxon>
        <taxon>Propionibacteriales</taxon>
        <taxon>Propionibacteriaceae</taxon>
        <taxon>Auraticoccus</taxon>
    </lineage>
</organism>
<dbReference type="GO" id="GO:0003677">
    <property type="term" value="F:DNA binding"/>
    <property type="evidence" value="ECO:0007669"/>
    <property type="project" value="UniProtKB-KW"/>
</dbReference>
<evidence type="ECO:0000313" key="6">
    <source>
        <dbReference type="EMBL" id="SDE50065.1"/>
    </source>
</evidence>
<gene>
    <name evidence="6" type="ORF">SAMN04489747_3580</name>
</gene>
<evidence type="ECO:0000256" key="3">
    <source>
        <dbReference type="ARBA" id="ARBA00023125"/>
    </source>
</evidence>
<accession>A0A1G7DGX3</accession>
<dbReference type="SUPFAM" id="SSF53850">
    <property type="entry name" value="Periplasmic binding protein-like II"/>
    <property type="match status" value="1"/>
</dbReference>
<keyword evidence="7" id="KW-1185">Reference proteome</keyword>
<dbReference type="PANTHER" id="PTHR30419:SF28">
    <property type="entry name" value="HTH-TYPE TRANSCRIPTIONAL REGULATOR BSDA"/>
    <property type="match status" value="1"/>
</dbReference>
<name>A0A1G7DGX3_9ACTN</name>
<dbReference type="InterPro" id="IPR000847">
    <property type="entry name" value="LysR_HTH_N"/>
</dbReference>
<dbReference type="InterPro" id="IPR050950">
    <property type="entry name" value="HTH-type_LysR_regulators"/>
</dbReference>
<dbReference type="PANTHER" id="PTHR30419">
    <property type="entry name" value="HTH-TYPE TRANSCRIPTIONAL REGULATOR YBHD"/>
    <property type="match status" value="1"/>
</dbReference>
<dbReference type="InterPro" id="IPR036388">
    <property type="entry name" value="WH-like_DNA-bd_sf"/>
</dbReference>
<dbReference type="STRING" id="675864.SAMN04489747_3580"/>
<dbReference type="Gene3D" id="1.10.10.10">
    <property type="entry name" value="Winged helix-like DNA-binding domain superfamily/Winged helix DNA-binding domain"/>
    <property type="match status" value="1"/>
</dbReference>
<evidence type="ECO:0000313" key="7">
    <source>
        <dbReference type="Proteomes" id="UP000198546"/>
    </source>
</evidence>
<evidence type="ECO:0000259" key="5">
    <source>
        <dbReference type="PROSITE" id="PS50931"/>
    </source>
</evidence>
<dbReference type="Pfam" id="PF03466">
    <property type="entry name" value="LysR_substrate"/>
    <property type="match status" value="1"/>
</dbReference>
<keyword evidence="2" id="KW-0805">Transcription regulation</keyword>
<dbReference type="EMBL" id="LT629688">
    <property type="protein sequence ID" value="SDE50065.1"/>
    <property type="molecule type" value="Genomic_DNA"/>
</dbReference>
<protein>
    <submittedName>
        <fullName evidence="6">DNA-binding transcriptional regulator, LysR family</fullName>
    </submittedName>
</protein>
<proteinExistence type="inferred from homology"/>
<sequence length="312" mass="33992">MESMPYRHGMDTDALRWFQQVADGVTVTEVSELEGVSQPGVSRALRRLETQVGTPLLHRSGRTLRMTRAGSAFKRHVDAVLHQLDDGLAAVNQVVEPDTGTVALAFQVSLGAWLVPDLLGSFRSERPQVQFTLNQVRDEDVATVLAAGRADLVLCTVRSQDRDVHHRRLLDEPLRLAVPAGHALAGRSQVRLTDAAAESFLALPRSASLRLICDELCRSAGFVPTIALECDDLHTLRGLVAAGLGVALLPASGRPPAGAPVERLRYLDLVDVRAFQEIGLLWPAERQLLPAAELFRQHVLDRGRAGRLVPTS</sequence>
<dbReference type="SUPFAM" id="SSF46785">
    <property type="entry name" value="Winged helix' DNA-binding domain"/>
    <property type="match status" value="1"/>
</dbReference>
<dbReference type="Gene3D" id="3.40.190.290">
    <property type="match status" value="1"/>
</dbReference>
<evidence type="ECO:0000256" key="4">
    <source>
        <dbReference type="ARBA" id="ARBA00023163"/>
    </source>
</evidence>
<dbReference type="InterPro" id="IPR036390">
    <property type="entry name" value="WH_DNA-bd_sf"/>
</dbReference>
<dbReference type="Proteomes" id="UP000198546">
    <property type="component" value="Chromosome i"/>
</dbReference>
<dbReference type="Pfam" id="PF00126">
    <property type="entry name" value="HTH_1"/>
    <property type="match status" value="1"/>
</dbReference>
<reference evidence="6 7" key="1">
    <citation type="submission" date="2016-10" db="EMBL/GenBank/DDBJ databases">
        <authorList>
            <person name="de Groot N.N."/>
        </authorList>
    </citation>
    <scope>NUCLEOTIDE SEQUENCE [LARGE SCALE GENOMIC DNA]</scope>
    <source>
        <strain evidence="6 7">MON 2.2</strain>
    </source>
</reference>
<evidence type="ECO:0000256" key="1">
    <source>
        <dbReference type="ARBA" id="ARBA00009437"/>
    </source>
</evidence>
<comment type="similarity">
    <text evidence="1">Belongs to the LysR transcriptional regulatory family.</text>
</comment>
<dbReference type="InterPro" id="IPR005119">
    <property type="entry name" value="LysR_subst-bd"/>
</dbReference>
<dbReference type="PROSITE" id="PS50931">
    <property type="entry name" value="HTH_LYSR"/>
    <property type="match status" value="1"/>
</dbReference>
<keyword evidence="3 6" id="KW-0238">DNA-binding</keyword>
<dbReference type="GO" id="GO:0005829">
    <property type="term" value="C:cytosol"/>
    <property type="evidence" value="ECO:0007669"/>
    <property type="project" value="TreeGrafter"/>
</dbReference>